<feature type="transmembrane region" description="Helical" evidence="5">
    <location>
        <begin position="20"/>
        <end position="37"/>
    </location>
</feature>
<protein>
    <submittedName>
        <fullName evidence="7">ABC transporter permease</fullName>
    </submittedName>
</protein>
<evidence type="ECO:0000256" key="1">
    <source>
        <dbReference type="ARBA" id="ARBA00004141"/>
    </source>
</evidence>
<evidence type="ECO:0000313" key="8">
    <source>
        <dbReference type="Proteomes" id="UP000286907"/>
    </source>
</evidence>
<keyword evidence="4 5" id="KW-0472">Membrane</keyword>
<keyword evidence="8" id="KW-1185">Reference proteome</keyword>
<dbReference type="InterPro" id="IPR013525">
    <property type="entry name" value="ABC2_TM"/>
</dbReference>
<feature type="transmembrane region" description="Helical" evidence="5">
    <location>
        <begin position="259"/>
        <end position="279"/>
    </location>
</feature>
<dbReference type="PANTHER" id="PTHR43229">
    <property type="entry name" value="NODULATION PROTEIN J"/>
    <property type="match status" value="1"/>
</dbReference>
<sequence length="286" mass="32207">MISLVKRNLIRYFRHRSGVFFSLLGALISFVLYIIFLKNNMVQNWSAVTQSSQLLDSWLIGGTLSVTAITTTLTGLDPIVTDRVHGTLDDFYLTDISQNKIKTAYVVSAATIGFCMQLFMLVVMFAYFILTDHIQFPWNRLMAIMLLALLSSIFMSVINLLVIQFVDRVDTMGKLATIIGTAAGFLVGTYVPIGALPVFAQDLVKLNPGTYIASLYRHLLMDQQLRISFAASSQHLHTFKETMGIGLKWQQLTTFNQDYWIVLTMLTIGILLLLLSTIFKKQLKIS</sequence>
<proteinExistence type="predicted"/>
<reference evidence="7 8" key="1">
    <citation type="journal article" date="2019" name="Syst. Appl. Microbiol.">
        <title>Oenococcus sicerae sp. nov., isolated from French cider.</title>
        <authorList>
            <person name="Cousin F.J."/>
            <person name="Le Guellec R."/>
            <person name="Chagnot C."/>
            <person name="Goux D."/>
            <person name="Dalmasso M."/>
            <person name="Laplace J.M."/>
            <person name="Cretenet M."/>
        </authorList>
    </citation>
    <scope>NUCLEOTIDE SEQUENCE [LARGE SCALE GENOMIC DNA]</scope>
    <source>
        <strain evidence="7 8">UCMA 15228</strain>
    </source>
</reference>
<feature type="domain" description="ABC-2 type transporter transmembrane" evidence="6">
    <location>
        <begin position="3"/>
        <end position="219"/>
    </location>
</feature>
<evidence type="ECO:0000259" key="6">
    <source>
        <dbReference type="Pfam" id="PF01061"/>
    </source>
</evidence>
<evidence type="ECO:0000256" key="4">
    <source>
        <dbReference type="ARBA" id="ARBA00023136"/>
    </source>
</evidence>
<evidence type="ECO:0000256" key="5">
    <source>
        <dbReference type="SAM" id="Phobius"/>
    </source>
</evidence>
<gene>
    <name evidence="7" type="ORF">DLJ48_02325</name>
</gene>
<comment type="subcellular location">
    <subcellularLocation>
        <location evidence="1">Membrane</location>
        <topology evidence="1">Multi-pass membrane protein</topology>
    </subcellularLocation>
</comment>
<name>A0ABX5QKZ1_9LACO</name>
<feature type="transmembrane region" description="Helical" evidence="5">
    <location>
        <begin position="57"/>
        <end position="76"/>
    </location>
</feature>
<organism evidence="7 8">
    <name type="scientific">Oenococcus sicerae</name>
    <dbReference type="NCBI Taxonomy" id="2203724"/>
    <lineage>
        <taxon>Bacteria</taxon>
        <taxon>Bacillati</taxon>
        <taxon>Bacillota</taxon>
        <taxon>Bacilli</taxon>
        <taxon>Lactobacillales</taxon>
        <taxon>Lactobacillaceae</taxon>
        <taxon>Oenococcus</taxon>
    </lineage>
</organism>
<accession>A0ABX5QKZ1</accession>
<feature type="transmembrane region" description="Helical" evidence="5">
    <location>
        <begin position="175"/>
        <end position="200"/>
    </location>
</feature>
<dbReference type="PANTHER" id="PTHR43229:SF2">
    <property type="entry name" value="NODULATION PROTEIN J"/>
    <property type="match status" value="1"/>
</dbReference>
<evidence type="ECO:0000256" key="3">
    <source>
        <dbReference type="ARBA" id="ARBA00022989"/>
    </source>
</evidence>
<dbReference type="Proteomes" id="UP000286907">
    <property type="component" value="Chromosome"/>
</dbReference>
<feature type="transmembrane region" description="Helical" evidence="5">
    <location>
        <begin position="104"/>
        <end position="129"/>
    </location>
</feature>
<dbReference type="InterPro" id="IPR051784">
    <property type="entry name" value="Nod_factor_ABC_transporter"/>
</dbReference>
<feature type="transmembrane region" description="Helical" evidence="5">
    <location>
        <begin position="141"/>
        <end position="163"/>
    </location>
</feature>
<dbReference type="EMBL" id="CP029684">
    <property type="protein sequence ID" value="QAS69439.1"/>
    <property type="molecule type" value="Genomic_DNA"/>
</dbReference>
<dbReference type="RefSeq" id="WP_128685548.1">
    <property type="nucleotide sequence ID" value="NZ_CP029684.2"/>
</dbReference>
<evidence type="ECO:0000313" key="7">
    <source>
        <dbReference type="EMBL" id="QAS69439.1"/>
    </source>
</evidence>
<keyword evidence="3 5" id="KW-1133">Transmembrane helix</keyword>
<dbReference type="Pfam" id="PF01061">
    <property type="entry name" value="ABC2_membrane"/>
    <property type="match status" value="1"/>
</dbReference>
<evidence type="ECO:0000256" key="2">
    <source>
        <dbReference type="ARBA" id="ARBA00022692"/>
    </source>
</evidence>
<keyword evidence="2 5" id="KW-0812">Transmembrane</keyword>